<dbReference type="OrthoDB" id="9805416at2"/>
<dbReference type="GO" id="GO:0005829">
    <property type="term" value="C:cytosol"/>
    <property type="evidence" value="ECO:0007669"/>
    <property type="project" value="TreeGrafter"/>
</dbReference>
<evidence type="ECO:0000256" key="1">
    <source>
        <dbReference type="ARBA" id="ARBA00005854"/>
    </source>
</evidence>
<dbReference type="GO" id="GO:0030267">
    <property type="term" value="F:glyoxylate reductase (NADPH) activity"/>
    <property type="evidence" value="ECO:0007669"/>
    <property type="project" value="TreeGrafter"/>
</dbReference>
<dbReference type="Pfam" id="PF02826">
    <property type="entry name" value="2-Hacid_dh_C"/>
    <property type="match status" value="1"/>
</dbReference>
<dbReference type="GO" id="GO:0016618">
    <property type="term" value="F:hydroxypyruvate reductase [NAD(P)H] activity"/>
    <property type="evidence" value="ECO:0007669"/>
    <property type="project" value="TreeGrafter"/>
</dbReference>
<dbReference type="EMBL" id="CP015136">
    <property type="protein sequence ID" value="AMY07451.1"/>
    <property type="molecule type" value="Genomic_DNA"/>
</dbReference>
<dbReference type="PANTHER" id="PTHR10996">
    <property type="entry name" value="2-HYDROXYACID DEHYDROGENASE-RELATED"/>
    <property type="match status" value="1"/>
</dbReference>
<evidence type="ECO:0000256" key="4">
    <source>
        <dbReference type="RuleBase" id="RU003719"/>
    </source>
</evidence>
<evidence type="ECO:0000313" key="8">
    <source>
        <dbReference type="Proteomes" id="UP000076079"/>
    </source>
</evidence>
<dbReference type="STRING" id="1855912.LuPra_00624"/>
<proteinExistence type="inferred from homology"/>
<reference evidence="7 8" key="1">
    <citation type="journal article" date="2016" name="Genome Announc.">
        <title>First Complete Genome Sequence of a Subdivision 6 Acidobacterium Strain.</title>
        <authorList>
            <person name="Huang S."/>
            <person name="Vieira S."/>
            <person name="Bunk B."/>
            <person name="Riedel T."/>
            <person name="Sproer C."/>
            <person name="Overmann J."/>
        </authorList>
    </citation>
    <scope>NUCLEOTIDE SEQUENCE [LARGE SCALE GENOMIC DNA]</scope>
    <source>
        <strain evidence="8">DSM 100886 HEG_-6_39</strain>
    </source>
</reference>
<dbReference type="FunFam" id="3.40.50.720:FF:000203">
    <property type="entry name" value="D-3-phosphoglycerate dehydrogenase (SerA)"/>
    <property type="match status" value="1"/>
</dbReference>
<evidence type="ECO:0000313" key="7">
    <source>
        <dbReference type="EMBL" id="AMY07451.1"/>
    </source>
</evidence>
<dbReference type="Pfam" id="PF00389">
    <property type="entry name" value="2-Hacid_dh"/>
    <property type="match status" value="1"/>
</dbReference>
<dbReference type="GO" id="GO:0051287">
    <property type="term" value="F:NAD binding"/>
    <property type="evidence" value="ECO:0007669"/>
    <property type="project" value="InterPro"/>
</dbReference>
<evidence type="ECO:0000256" key="2">
    <source>
        <dbReference type="ARBA" id="ARBA00023002"/>
    </source>
</evidence>
<dbReference type="PROSITE" id="PS00671">
    <property type="entry name" value="D_2_HYDROXYACID_DH_3"/>
    <property type="match status" value="1"/>
</dbReference>
<dbReference type="AlphaFoldDB" id="A0A143PG00"/>
<reference evidence="8" key="2">
    <citation type="submission" date="2016-04" db="EMBL/GenBank/DDBJ databases">
        <title>First Complete Genome Sequence of a Subdivision 6 Acidobacterium.</title>
        <authorList>
            <person name="Huang S."/>
            <person name="Vieira S."/>
            <person name="Bunk B."/>
            <person name="Riedel T."/>
            <person name="Sproeer C."/>
            <person name="Overmann J."/>
        </authorList>
    </citation>
    <scope>NUCLEOTIDE SEQUENCE [LARGE SCALE GENOMIC DNA]</scope>
    <source>
        <strain evidence="8">DSM 100886 HEG_-6_39</strain>
    </source>
</reference>
<evidence type="ECO:0000256" key="3">
    <source>
        <dbReference type="ARBA" id="ARBA00023027"/>
    </source>
</evidence>
<keyword evidence="8" id="KW-1185">Reference proteome</keyword>
<dbReference type="Proteomes" id="UP000076079">
    <property type="component" value="Chromosome"/>
</dbReference>
<gene>
    <name evidence="7" type="ORF">LuPra_00624</name>
</gene>
<dbReference type="KEGG" id="abac:LuPra_00624"/>
<accession>A0A143PG00</accession>
<feature type="domain" description="D-isomer specific 2-hydroxyacid dehydrogenase catalytic" evidence="5">
    <location>
        <begin position="9"/>
        <end position="324"/>
    </location>
</feature>
<keyword evidence="3" id="KW-0520">NAD</keyword>
<dbReference type="CDD" id="cd05301">
    <property type="entry name" value="GDH"/>
    <property type="match status" value="1"/>
</dbReference>
<dbReference type="InterPro" id="IPR006140">
    <property type="entry name" value="D-isomer_DH_NAD-bd"/>
</dbReference>
<name>A0A143PG00_LUTPR</name>
<dbReference type="PANTHER" id="PTHR10996:SF283">
    <property type="entry name" value="GLYOXYLATE_HYDROXYPYRUVATE REDUCTASE B"/>
    <property type="match status" value="1"/>
</dbReference>
<organism evidence="7 8">
    <name type="scientific">Luteitalea pratensis</name>
    <dbReference type="NCBI Taxonomy" id="1855912"/>
    <lineage>
        <taxon>Bacteria</taxon>
        <taxon>Pseudomonadati</taxon>
        <taxon>Acidobacteriota</taxon>
        <taxon>Vicinamibacteria</taxon>
        <taxon>Vicinamibacterales</taxon>
        <taxon>Vicinamibacteraceae</taxon>
        <taxon>Luteitalea</taxon>
    </lineage>
</organism>
<evidence type="ECO:0000259" key="5">
    <source>
        <dbReference type="Pfam" id="PF00389"/>
    </source>
</evidence>
<dbReference type="InterPro" id="IPR036291">
    <property type="entry name" value="NAD(P)-bd_dom_sf"/>
</dbReference>
<protein>
    <submittedName>
        <fullName evidence="7">2-hydroxyacid dehydrogenase</fullName>
        <ecNumber evidence="7">1.1.1.-</ecNumber>
    </submittedName>
</protein>
<comment type="similarity">
    <text evidence="1 4">Belongs to the D-isomer specific 2-hydroxyacid dehydrogenase family.</text>
</comment>
<feature type="domain" description="D-isomer specific 2-hydroxyacid dehydrogenase NAD-binding" evidence="6">
    <location>
        <begin position="114"/>
        <end position="294"/>
    </location>
</feature>
<dbReference type="InterPro" id="IPR050223">
    <property type="entry name" value="D-isomer_2-hydroxyacid_DH"/>
</dbReference>
<sequence>MSTSQRPRVFVSRRLFQETLDLIAQHADMDVFDRSGSPSSEELVARTTGCAGLIAQGTDKVDAQFLDQLPDLRVVCNVAVGYNNIDVAAARERKIVVTNTPDVLNEACAALTWGLILGVTRRLGEGERILRAGKWKGFQLDFLLGMDLVGKTIGVIGMGRIGQAVAAKAAAFGMRTVYMKSPRRPDEQIVGPDGVPYEGLSFEEVMQRSDVITLHVPLSPQTHHLVNRDSIRLMKPTAYLVNMARGPVVEEAAVVSALENGWIAGAALDVYELEPVVHPGLMKFDSAFLIPHLGSATRETRTAMCNLAARNLIEVLGGRPPVTAIPGSYIP</sequence>
<evidence type="ECO:0000259" key="6">
    <source>
        <dbReference type="Pfam" id="PF02826"/>
    </source>
</evidence>
<dbReference type="InterPro" id="IPR029753">
    <property type="entry name" value="D-isomer_DH_CS"/>
</dbReference>
<dbReference type="Gene3D" id="3.40.50.720">
    <property type="entry name" value="NAD(P)-binding Rossmann-like Domain"/>
    <property type="match status" value="2"/>
</dbReference>
<dbReference type="EC" id="1.1.1.-" evidence="7"/>
<dbReference type="SUPFAM" id="SSF52283">
    <property type="entry name" value="Formate/glycerate dehydrogenase catalytic domain-like"/>
    <property type="match status" value="1"/>
</dbReference>
<dbReference type="InterPro" id="IPR006139">
    <property type="entry name" value="D-isomer_2_OHA_DH_cat_dom"/>
</dbReference>
<dbReference type="SUPFAM" id="SSF51735">
    <property type="entry name" value="NAD(P)-binding Rossmann-fold domains"/>
    <property type="match status" value="1"/>
</dbReference>
<dbReference type="RefSeq" id="WP_110169399.1">
    <property type="nucleotide sequence ID" value="NZ_CP015136.1"/>
</dbReference>
<keyword evidence="2 4" id="KW-0560">Oxidoreductase</keyword>